<evidence type="ECO:0000256" key="2">
    <source>
        <dbReference type="SAM" id="SignalP"/>
    </source>
</evidence>
<evidence type="ECO:0000313" key="4">
    <source>
        <dbReference type="RefSeq" id="XP_019625493.1"/>
    </source>
</evidence>
<dbReference type="AlphaFoldDB" id="A0A6P4YM65"/>
<reference evidence="4" key="1">
    <citation type="submission" date="2025-08" db="UniProtKB">
        <authorList>
            <consortium name="RefSeq"/>
        </authorList>
    </citation>
    <scope>IDENTIFICATION</scope>
    <source>
        <tissue evidence="4">Gonad</tissue>
    </source>
</reference>
<feature type="signal peptide" evidence="2">
    <location>
        <begin position="1"/>
        <end position="20"/>
    </location>
</feature>
<dbReference type="GeneID" id="109470845"/>
<keyword evidence="3" id="KW-1185">Reference proteome</keyword>
<keyword evidence="2" id="KW-0732">Signal</keyword>
<evidence type="ECO:0000313" key="3">
    <source>
        <dbReference type="Proteomes" id="UP000515135"/>
    </source>
</evidence>
<protein>
    <submittedName>
        <fullName evidence="4">Uncharacterized protein LOC109470845</fullName>
    </submittedName>
</protein>
<gene>
    <name evidence="4" type="primary">LOC109470845</name>
</gene>
<proteinExistence type="predicted"/>
<evidence type="ECO:0000256" key="1">
    <source>
        <dbReference type="SAM" id="MobiDB-lite"/>
    </source>
</evidence>
<dbReference type="Proteomes" id="UP000515135">
    <property type="component" value="Unplaced"/>
</dbReference>
<accession>A0A6P4YM65</accession>
<feature type="region of interest" description="Disordered" evidence="1">
    <location>
        <begin position="49"/>
        <end position="76"/>
    </location>
</feature>
<dbReference type="RefSeq" id="XP_019625493.1">
    <property type="nucleotide sequence ID" value="XM_019769934.1"/>
</dbReference>
<dbReference type="OrthoDB" id="10045700at2759"/>
<name>A0A6P4YM65_BRABE</name>
<feature type="compositionally biased region" description="Low complexity" evidence="1">
    <location>
        <begin position="59"/>
        <end position="73"/>
    </location>
</feature>
<feature type="chain" id="PRO_5027922167" evidence="2">
    <location>
        <begin position="21"/>
        <end position="114"/>
    </location>
</feature>
<sequence length="114" mass="12169">MARVAVPLIVLVVVAVAVEGAPAPDRQLQDQAAVSTLLQQLFQASQQISENDQSPRVNLHSQGQGHGAGALQLTDQTELTGSEDGKTAFDCECHNVSAWRDPWCAYVCQQAIIG</sequence>
<organism evidence="3 4">
    <name type="scientific">Branchiostoma belcheri</name>
    <name type="common">Amphioxus</name>
    <dbReference type="NCBI Taxonomy" id="7741"/>
    <lineage>
        <taxon>Eukaryota</taxon>
        <taxon>Metazoa</taxon>
        <taxon>Chordata</taxon>
        <taxon>Cephalochordata</taxon>
        <taxon>Leptocardii</taxon>
        <taxon>Amphioxiformes</taxon>
        <taxon>Branchiostomatidae</taxon>
        <taxon>Branchiostoma</taxon>
    </lineage>
</organism>
<dbReference type="KEGG" id="bbel:109470845"/>